<feature type="domain" description="OB-fold nucleic acid binding" evidence="9">
    <location>
        <begin position="10"/>
        <end position="102"/>
    </location>
</feature>
<evidence type="ECO:0000256" key="4">
    <source>
        <dbReference type="ARBA" id="ARBA00022839"/>
    </source>
</evidence>
<feature type="domain" description="Exonuclease VII large subunit C-terminal" evidence="8">
    <location>
        <begin position="126"/>
        <end position="438"/>
    </location>
</feature>
<reference evidence="11" key="1">
    <citation type="submission" date="2015-09" db="EMBL/GenBank/DDBJ databases">
        <authorList>
            <person name="Shao Z."/>
            <person name="Wang L."/>
        </authorList>
    </citation>
    <scope>NUCLEOTIDE SEQUENCE [LARGE SCALE GENOMIC DNA]</scope>
    <source>
        <strain evidence="11">F13-1</strain>
    </source>
</reference>
<dbReference type="GO" id="GO:0009318">
    <property type="term" value="C:exodeoxyribonuclease VII complex"/>
    <property type="evidence" value="ECO:0007669"/>
    <property type="project" value="UniProtKB-UniRule"/>
</dbReference>
<dbReference type="Pfam" id="PF02601">
    <property type="entry name" value="Exonuc_VII_L"/>
    <property type="match status" value="1"/>
</dbReference>
<dbReference type="GO" id="GO:0008855">
    <property type="term" value="F:exodeoxyribonuclease VII activity"/>
    <property type="evidence" value="ECO:0007669"/>
    <property type="project" value="UniProtKB-UniRule"/>
</dbReference>
<dbReference type="RefSeq" id="WP_096779525.1">
    <property type="nucleotide sequence ID" value="NZ_CP012621.1"/>
</dbReference>
<dbReference type="Proteomes" id="UP000217763">
    <property type="component" value="Chromosome"/>
</dbReference>
<evidence type="ECO:0000256" key="6">
    <source>
        <dbReference type="RuleBase" id="RU004355"/>
    </source>
</evidence>
<keyword evidence="1 5" id="KW-0963">Cytoplasm</keyword>
<accession>A0A291HR18</accession>
<dbReference type="PANTHER" id="PTHR30008">
    <property type="entry name" value="EXODEOXYRIBONUCLEASE 7 LARGE SUBUNIT"/>
    <property type="match status" value="1"/>
</dbReference>
<dbReference type="KEGG" id="zdf:AN401_12105"/>
<dbReference type="NCBIfam" id="TIGR00237">
    <property type="entry name" value="xseA"/>
    <property type="match status" value="1"/>
</dbReference>
<dbReference type="InterPro" id="IPR020579">
    <property type="entry name" value="Exonuc_VII_lsu_C"/>
</dbReference>
<dbReference type="GO" id="GO:0003676">
    <property type="term" value="F:nucleic acid binding"/>
    <property type="evidence" value="ECO:0007669"/>
    <property type="project" value="InterPro"/>
</dbReference>
<dbReference type="GO" id="GO:0005737">
    <property type="term" value="C:cytoplasm"/>
    <property type="evidence" value="ECO:0007669"/>
    <property type="project" value="UniProtKB-SubCell"/>
</dbReference>
<evidence type="ECO:0000259" key="9">
    <source>
        <dbReference type="Pfam" id="PF13742"/>
    </source>
</evidence>
<evidence type="ECO:0000313" key="10">
    <source>
        <dbReference type="EMBL" id="ATG74501.1"/>
    </source>
</evidence>
<dbReference type="InterPro" id="IPR025824">
    <property type="entry name" value="OB-fold_nuc-bd_dom"/>
</dbReference>
<dbReference type="GO" id="GO:0006308">
    <property type="term" value="P:DNA catabolic process"/>
    <property type="evidence" value="ECO:0007669"/>
    <property type="project" value="UniProtKB-UniRule"/>
</dbReference>
<comment type="similarity">
    <text evidence="5 6">Belongs to the XseA family.</text>
</comment>
<evidence type="ECO:0000256" key="5">
    <source>
        <dbReference type="HAMAP-Rule" id="MF_00378"/>
    </source>
</evidence>
<comment type="subunit">
    <text evidence="5">Heterooligomer composed of large and small subunits.</text>
</comment>
<proteinExistence type="inferred from homology"/>
<name>A0A291HR18_9GAMM</name>
<organism evidence="10 11">
    <name type="scientific">Zobellella denitrificans</name>
    <dbReference type="NCBI Taxonomy" id="347534"/>
    <lineage>
        <taxon>Bacteria</taxon>
        <taxon>Pseudomonadati</taxon>
        <taxon>Pseudomonadota</taxon>
        <taxon>Gammaproteobacteria</taxon>
        <taxon>Aeromonadales</taxon>
        <taxon>Aeromonadaceae</taxon>
        <taxon>Zobellella</taxon>
    </lineage>
</organism>
<dbReference type="InterPro" id="IPR003753">
    <property type="entry name" value="Exonuc_VII_L"/>
</dbReference>
<protein>
    <recommendedName>
        <fullName evidence="5">Exodeoxyribonuclease 7 large subunit</fullName>
        <ecNumber evidence="5">3.1.11.6</ecNumber>
    </recommendedName>
    <alternativeName>
        <fullName evidence="5">Exodeoxyribonuclease VII large subunit</fullName>
        <shortName evidence="5">Exonuclease VII large subunit</shortName>
    </alternativeName>
</protein>
<dbReference type="CDD" id="cd04489">
    <property type="entry name" value="ExoVII_LU_OBF"/>
    <property type="match status" value="1"/>
</dbReference>
<evidence type="ECO:0000256" key="7">
    <source>
        <dbReference type="SAM" id="Coils"/>
    </source>
</evidence>
<keyword evidence="7" id="KW-0175">Coiled coil</keyword>
<evidence type="ECO:0000313" key="11">
    <source>
        <dbReference type="Proteomes" id="UP000217763"/>
    </source>
</evidence>
<dbReference type="EMBL" id="CP012621">
    <property type="protein sequence ID" value="ATG74501.1"/>
    <property type="molecule type" value="Genomic_DNA"/>
</dbReference>
<feature type="coiled-coil region" evidence="7">
    <location>
        <begin position="327"/>
        <end position="377"/>
    </location>
</feature>
<evidence type="ECO:0000256" key="1">
    <source>
        <dbReference type="ARBA" id="ARBA00022490"/>
    </source>
</evidence>
<dbReference type="EC" id="3.1.11.6" evidence="5"/>
<sequence>MYQEKLTDIYTVSRLNRQARLLLEGEMGAVWLTGEISNLATPGSGHWYFSLKDNQSQLRCAMFRGNNRSVTFRPKDGDQVLIFGKVTLYEPRGDYQLVAQTMAPAGEGLLKQQFEALKQRLSAEGLFDAGRKRPLPAHPARIGIISSPTGAALHDILTVLARRAPHLRVVLYPSQVQGEAAVPQLLSALAAANRRAETDLLILARGGGSLEDLWCFNDERLVRAIAASALPVVSAIGHEVDISLSDLVADLRAPTPSAAAELVSRDGEAQILQWHQWGQRLASAQRRYLQGQGLRLRQLEQRLGRQHPERRLQQQAQGLDQLQLRLSRAWQRRLEQAGQRLEALRLRLQYQHPARRLQDGRERLHHLERRLAGLLDRRLEQNRHRLALAASRLDAMSPLATLSRGYSITLCNDQLVTDASRLAPGDELRTRLARGEVLSRVLEVKGDA</sequence>
<comment type="catalytic activity">
    <reaction evidence="5 6">
        <text>Exonucleolytic cleavage in either 5'- to 3'- or 3'- to 5'-direction to yield nucleoside 5'-phosphates.</text>
        <dbReference type="EC" id="3.1.11.6"/>
    </reaction>
</comment>
<evidence type="ECO:0000256" key="2">
    <source>
        <dbReference type="ARBA" id="ARBA00022722"/>
    </source>
</evidence>
<gene>
    <name evidence="5 10" type="primary">xseA</name>
    <name evidence="10" type="ORF">AN401_12105</name>
</gene>
<evidence type="ECO:0000256" key="3">
    <source>
        <dbReference type="ARBA" id="ARBA00022801"/>
    </source>
</evidence>
<dbReference type="Pfam" id="PF13742">
    <property type="entry name" value="tRNA_anti_2"/>
    <property type="match status" value="1"/>
</dbReference>
<comment type="function">
    <text evidence="5">Bidirectionally degrades single-stranded DNA into large acid-insoluble oligonucleotides, which are then degraded further into small acid-soluble oligonucleotides.</text>
</comment>
<keyword evidence="4 5" id="KW-0269">Exonuclease</keyword>
<comment type="subcellular location">
    <subcellularLocation>
        <location evidence="5 6">Cytoplasm</location>
    </subcellularLocation>
</comment>
<dbReference type="HAMAP" id="MF_00378">
    <property type="entry name" value="Exonuc_7_L"/>
    <property type="match status" value="1"/>
</dbReference>
<dbReference type="Gene3D" id="2.40.50.1010">
    <property type="match status" value="1"/>
</dbReference>
<keyword evidence="11" id="KW-1185">Reference proteome</keyword>
<keyword evidence="3 5" id="KW-0378">Hydrolase</keyword>
<evidence type="ECO:0000259" key="8">
    <source>
        <dbReference type="Pfam" id="PF02601"/>
    </source>
</evidence>
<keyword evidence="2 5" id="KW-0540">Nuclease</keyword>
<dbReference type="PANTHER" id="PTHR30008:SF0">
    <property type="entry name" value="EXODEOXYRIBONUCLEASE 7 LARGE SUBUNIT"/>
    <property type="match status" value="1"/>
</dbReference>
<dbReference type="AlphaFoldDB" id="A0A291HR18"/>